<accession>A0A1I2DYX4</accession>
<dbReference type="Gene3D" id="2.40.110.10">
    <property type="entry name" value="Butyryl-CoA Dehydrogenase, subunit A, domain 2"/>
    <property type="match status" value="1"/>
</dbReference>
<dbReference type="InterPro" id="IPR013107">
    <property type="entry name" value="Acyl-CoA_DH_C"/>
</dbReference>
<dbReference type="RefSeq" id="WP_059400293.1">
    <property type="nucleotide sequence ID" value="NZ_FONX01000006.1"/>
</dbReference>
<dbReference type="Gene3D" id="1.20.140.10">
    <property type="entry name" value="Butyryl-CoA Dehydrogenase, subunit A, domain 3"/>
    <property type="match status" value="1"/>
</dbReference>
<dbReference type="InterPro" id="IPR037069">
    <property type="entry name" value="AcylCoA_DH/ox_N_sf"/>
</dbReference>
<gene>
    <name evidence="5" type="ORF">SAMN04489711_10677</name>
</gene>
<keyword evidence="1" id="KW-0560">Oxidoreductase</keyword>
<dbReference type="Gene3D" id="1.10.540.10">
    <property type="entry name" value="Acyl-CoA dehydrogenase/oxidase, N-terminal domain"/>
    <property type="match status" value="1"/>
</dbReference>
<proteinExistence type="predicted"/>
<dbReference type="OrthoDB" id="7316074at2"/>
<dbReference type="STRING" id="1177982.SAMN04489711_10677"/>
<dbReference type="EMBL" id="FONX01000006">
    <property type="protein sequence ID" value="SFE85170.1"/>
    <property type="molecule type" value="Genomic_DNA"/>
</dbReference>
<feature type="region of interest" description="Disordered" evidence="2">
    <location>
        <begin position="1"/>
        <end position="21"/>
    </location>
</feature>
<dbReference type="SUPFAM" id="SSF56645">
    <property type="entry name" value="Acyl-CoA dehydrogenase NM domain-like"/>
    <property type="match status" value="1"/>
</dbReference>
<evidence type="ECO:0000256" key="2">
    <source>
        <dbReference type="SAM" id="MobiDB-lite"/>
    </source>
</evidence>
<dbReference type="Pfam" id="PF02771">
    <property type="entry name" value="Acyl-CoA_dh_N"/>
    <property type="match status" value="1"/>
</dbReference>
<dbReference type="PIRSF" id="PIRSF016578">
    <property type="entry name" value="HsaA"/>
    <property type="match status" value="1"/>
</dbReference>
<name>A0A1I2DYX4_9BURK</name>
<keyword evidence="5" id="KW-0503">Monooxygenase</keyword>
<evidence type="ECO:0000259" key="4">
    <source>
        <dbReference type="Pfam" id="PF08028"/>
    </source>
</evidence>
<reference evidence="6" key="1">
    <citation type="submission" date="2016-10" db="EMBL/GenBank/DDBJ databases">
        <authorList>
            <person name="Varghese N."/>
            <person name="Submissions S."/>
        </authorList>
    </citation>
    <scope>NUCLEOTIDE SEQUENCE [LARGE SCALE GENOMIC DNA]</scope>
    <source>
        <strain evidence="6">DSM 27981</strain>
    </source>
</reference>
<evidence type="ECO:0000313" key="5">
    <source>
        <dbReference type="EMBL" id="SFE85170.1"/>
    </source>
</evidence>
<protein>
    <submittedName>
        <fullName evidence="5">3-hydroxy-9,10-secoandrosta-1,3,5(10)-triene-9,17-dione monooxygenase</fullName>
    </submittedName>
</protein>
<evidence type="ECO:0000259" key="3">
    <source>
        <dbReference type="Pfam" id="PF02771"/>
    </source>
</evidence>
<dbReference type="InterPro" id="IPR046373">
    <property type="entry name" value="Acyl-CoA_Oxase/DH_mid-dom_sf"/>
</dbReference>
<dbReference type="InterPro" id="IPR009100">
    <property type="entry name" value="AcylCoA_DH/oxidase_NM_dom_sf"/>
</dbReference>
<evidence type="ECO:0000313" key="6">
    <source>
        <dbReference type="Proteomes" id="UP000199119"/>
    </source>
</evidence>
<dbReference type="AlphaFoldDB" id="A0A1I2DYX4"/>
<sequence>MSNNAVLNPSPKASATAAAAPSHAELLERARRISRKAEARAEQTDRERCIPRETIAELYDADLMRLVQPPQWGGLGRSFHELYELVYELARGCGSTGWIYCVLAGHSVVVGTFPAEAQAAVWGDDRKALVSSAFAPTLQARKVDGGYEISGKSPFSSGTDHASWALLGGVVLDEKGAPARKLFLVPRSDYAIHDDWFVMGLAGTGSKTLEVAGAFVPEVRVVDLQDFFSGLAPHSLQSAMVGAARGGIDSFVESIRNSPGKFGGRPPAELELFQTVVGSAVGDVTYAWELLQKITCECEPIVLSGQAMPPEQILRNRSATSTISRLCLGALERVFELSGGQGIYNNRLSRALRDVRAAANHAALNATLAGKDAGLLALKRG</sequence>
<feature type="domain" description="Acyl-CoA dehydrogenase C-terminal" evidence="4">
    <location>
        <begin position="238"/>
        <end position="365"/>
    </location>
</feature>
<keyword evidence="6" id="KW-1185">Reference proteome</keyword>
<dbReference type="GO" id="GO:0050660">
    <property type="term" value="F:flavin adenine dinucleotide binding"/>
    <property type="evidence" value="ECO:0007669"/>
    <property type="project" value="InterPro"/>
</dbReference>
<dbReference type="Pfam" id="PF08028">
    <property type="entry name" value="Acyl-CoA_dh_2"/>
    <property type="match status" value="1"/>
</dbReference>
<dbReference type="GO" id="GO:0016627">
    <property type="term" value="F:oxidoreductase activity, acting on the CH-CH group of donors"/>
    <property type="evidence" value="ECO:0007669"/>
    <property type="project" value="InterPro"/>
</dbReference>
<organism evidence="5 6">
    <name type="scientific">Paracidovorax wautersii</name>
    <dbReference type="NCBI Taxonomy" id="1177982"/>
    <lineage>
        <taxon>Bacteria</taxon>
        <taxon>Pseudomonadati</taxon>
        <taxon>Pseudomonadota</taxon>
        <taxon>Betaproteobacteria</taxon>
        <taxon>Burkholderiales</taxon>
        <taxon>Comamonadaceae</taxon>
        <taxon>Paracidovorax</taxon>
    </lineage>
</organism>
<feature type="domain" description="Acyl-CoA dehydrogenase/oxidase N-terminal" evidence="3">
    <location>
        <begin position="22"/>
        <end position="104"/>
    </location>
</feature>
<dbReference type="InterPro" id="IPR013786">
    <property type="entry name" value="AcylCoA_DH/ox_N"/>
</dbReference>
<dbReference type="GO" id="GO:0004497">
    <property type="term" value="F:monooxygenase activity"/>
    <property type="evidence" value="ECO:0007669"/>
    <property type="project" value="UniProtKB-KW"/>
</dbReference>
<evidence type="ECO:0000256" key="1">
    <source>
        <dbReference type="ARBA" id="ARBA00023002"/>
    </source>
</evidence>
<feature type="compositionally biased region" description="Low complexity" evidence="2">
    <location>
        <begin position="9"/>
        <end position="21"/>
    </location>
</feature>
<dbReference type="Proteomes" id="UP000199119">
    <property type="component" value="Unassembled WGS sequence"/>
</dbReference>